<accession>A0A0E9SM18</accession>
<proteinExistence type="predicted"/>
<evidence type="ECO:0000313" key="1">
    <source>
        <dbReference type="EMBL" id="JAH41568.1"/>
    </source>
</evidence>
<reference evidence="1" key="1">
    <citation type="submission" date="2014-11" db="EMBL/GenBank/DDBJ databases">
        <authorList>
            <person name="Amaro Gonzalez C."/>
        </authorList>
    </citation>
    <scope>NUCLEOTIDE SEQUENCE</scope>
</reference>
<reference evidence="1" key="2">
    <citation type="journal article" date="2015" name="Fish Shellfish Immunol.">
        <title>Early steps in the European eel (Anguilla anguilla)-Vibrio vulnificus interaction in the gills: Role of the RtxA13 toxin.</title>
        <authorList>
            <person name="Callol A."/>
            <person name="Pajuelo D."/>
            <person name="Ebbesson L."/>
            <person name="Teles M."/>
            <person name="MacKenzie S."/>
            <person name="Amaro C."/>
        </authorList>
    </citation>
    <scope>NUCLEOTIDE SEQUENCE</scope>
</reference>
<dbReference type="AlphaFoldDB" id="A0A0E9SM18"/>
<dbReference type="EMBL" id="GBXM01067009">
    <property type="protein sequence ID" value="JAH41568.1"/>
    <property type="molecule type" value="Transcribed_RNA"/>
</dbReference>
<name>A0A0E9SM18_ANGAN</name>
<sequence>MANEGRVLTNTSKAELATFLLDNLLYFCSSWLHIIPCWSGMHSYCTS</sequence>
<protein>
    <submittedName>
        <fullName evidence="1">Uncharacterized protein</fullName>
    </submittedName>
</protein>
<organism evidence="1">
    <name type="scientific">Anguilla anguilla</name>
    <name type="common">European freshwater eel</name>
    <name type="synonym">Muraena anguilla</name>
    <dbReference type="NCBI Taxonomy" id="7936"/>
    <lineage>
        <taxon>Eukaryota</taxon>
        <taxon>Metazoa</taxon>
        <taxon>Chordata</taxon>
        <taxon>Craniata</taxon>
        <taxon>Vertebrata</taxon>
        <taxon>Euteleostomi</taxon>
        <taxon>Actinopterygii</taxon>
        <taxon>Neopterygii</taxon>
        <taxon>Teleostei</taxon>
        <taxon>Anguilliformes</taxon>
        <taxon>Anguillidae</taxon>
        <taxon>Anguilla</taxon>
    </lineage>
</organism>